<keyword evidence="4" id="KW-0479">Metal-binding</keyword>
<dbReference type="Gene3D" id="6.10.140.2220">
    <property type="match status" value="1"/>
</dbReference>
<dbReference type="InterPro" id="IPR044421">
    <property type="entry name" value="SMYD4_SET"/>
</dbReference>
<keyword evidence="3" id="KW-0949">S-adenosyl-L-methionine</keyword>
<keyword evidence="2" id="KW-0808">Transferase</keyword>
<dbReference type="GO" id="GO:0005634">
    <property type="term" value="C:nucleus"/>
    <property type="evidence" value="ECO:0007669"/>
    <property type="project" value="TreeGrafter"/>
</dbReference>
<dbReference type="PROSITE" id="PS50280">
    <property type="entry name" value="SET"/>
    <property type="match status" value="1"/>
</dbReference>
<dbReference type="InterPro" id="IPR011990">
    <property type="entry name" value="TPR-like_helical_dom_sf"/>
</dbReference>
<dbReference type="InterPro" id="IPR052097">
    <property type="entry name" value="SET-MYND_domain_protein"/>
</dbReference>
<dbReference type="Proteomes" id="UP001497623">
    <property type="component" value="Unassembled WGS sequence"/>
</dbReference>
<evidence type="ECO:0000256" key="5">
    <source>
        <dbReference type="ARBA" id="ARBA00022771"/>
    </source>
</evidence>
<dbReference type="Pfam" id="PF01753">
    <property type="entry name" value="zf-MYND"/>
    <property type="match status" value="1"/>
</dbReference>
<accession>A0AAV2PQ12</accession>
<dbReference type="InterPro" id="IPR002893">
    <property type="entry name" value="Znf_MYND"/>
</dbReference>
<dbReference type="PANTHER" id="PTHR46165">
    <property type="entry name" value="SET AND MYND DOMAIN-CONTAINING PROTEIN 4"/>
    <property type="match status" value="1"/>
</dbReference>
<evidence type="ECO:0000256" key="10">
    <source>
        <dbReference type="PROSITE-ProRule" id="PRU00134"/>
    </source>
</evidence>
<dbReference type="CDD" id="cd10536">
    <property type="entry name" value="SET_SMYD4"/>
    <property type="match status" value="1"/>
</dbReference>
<dbReference type="GO" id="GO:0008170">
    <property type="term" value="F:N-methyltransferase activity"/>
    <property type="evidence" value="ECO:0007669"/>
    <property type="project" value="UniProtKB-ARBA"/>
</dbReference>
<dbReference type="PANTHER" id="PTHR46165:SF6">
    <property type="entry name" value="SET AND MYND DOMAIN-CONTAINING PROTEIN 4-LIKE PROTEIN"/>
    <property type="match status" value="1"/>
</dbReference>
<keyword evidence="6" id="KW-0862">Zinc</keyword>
<reference evidence="13 14" key="1">
    <citation type="submission" date="2024-05" db="EMBL/GenBank/DDBJ databases">
        <authorList>
            <person name="Wallberg A."/>
        </authorList>
    </citation>
    <scope>NUCLEOTIDE SEQUENCE [LARGE SCALE GENOMIC DNA]</scope>
</reference>
<protein>
    <recommendedName>
        <fullName evidence="8">Protein-lysine N-methyltransferase SMYD4</fullName>
    </recommendedName>
    <alternativeName>
        <fullName evidence="9">SET and MYND domain-containing protein 4</fullName>
    </alternativeName>
</protein>
<proteinExistence type="predicted"/>
<evidence type="ECO:0000256" key="9">
    <source>
        <dbReference type="ARBA" id="ARBA00093680"/>
    </source>
</evidence>
<evidence type="ECO:0000259" key="12">
    <source>
        <dbReference type="PROSITE" id="PS50865"/>
    </source>
</evidence>
<dbReference type="GO" id="GO:0042826">
    <property type="term" value="F:histone deacetylase binding"/>
    <property type="evidence" value="ECO:0007669"/>
    <property type="project" value="TreeGrafter"/>
</dbReference>
<keyword evidence="1" id="KW-0489">Methyltransferase</keyword>
<dbReference type="GO" id="GO:0032259">
    <property type="term" value="P:methylation"/>
    <property type="evidence" value="ECO:0007669"/>
    <property type="project" value="UniProtKB-KW"/>
</dbReference>
<keyword evidence="5 10" id="KW-0863">Zinc-finger</keyword>
<evidence type="ECO:0000256" key="2">
    <source>
        <dbReference type="ARBA" id="ARBA00022679"/>
    </source>
</evidence>
<evidence type="ECO:0000259" key="11">
    <source>
        <dbReference type="PROSITE" id="PS50280"/>
    </source>
</evidence>
<organism evidence="13 14">
    <name type="scientific">Meganyctiphanes norvegica</name>
    <name type="common">Northern krill</name>
    <name type="synonym">Thysanopoda norvegica</name>
    <dbReference type="NCBI Taxonomy" id="48144"/>
    <lineage>
        <taxon>Eukaryota</taxon>
        <taxon>Metazoa</taxon>
        <taxon>Ecdysozoa</taxon>
        <taxon>Arthropoda</taxon>
        <taxon>Crustacea</taxon>
        <taxon>Multicrustacea</taxon>
        <taxon>Malacostraca</taxon>
        <taxon>Eumalacostraca</taxon>
        <taxon>Eucarida</taxon>
        <taxon>Euphausiacea</taxon>
        <taxon>Euphausiidae</taxon>
        <taxon>Meganyctiphanes</taxon>
    </lineage>
</organism>
<name>A0AAV2PQ12_MEGNR</name>
<dbReference type="GO" id="GO:0005737">
    <property type="term" value="C:cytoplasm"/>
    <property type="evidence" value="ECO:0007669"/>
    <property type="project" value="TreeGrafter"/>
</dbReference>
<dbReference type="Gene3D" id="1.25.40.10">
    <property type="entry name" value="Tetratricopeptide repeat domain"/>
    <property type="match status" value="1"/>
</dbReference>
<dbReference type="GO" id="GO:0008757">
    <property type="term" value="F:S-adenosylmethionine-dependent methyltransferase activity"/>
    <property type="evidence" value="ECO:0007669"/>
    <property type="project" value="UniProtKB-ARBA"/>
</dbReference>
<dbReference type="SUPFAM" id="SSF144232">
    <property type="entry name" value="HIT/MYND zinc finger-like"/>
    <property type="match status" value="1"/>
</dbReference>
<dbReference type="Gene3D" id="1.10.220.160">
    <property type="match status" value="1"/>
</dbReference>
<dbReference type="GO" id="GO:0008276">
    <property type="term" value="F:protein methyltransferase activity"/>
    <property type="evidence" value="ECO:0007669"/>
    <property type="project" value="UniProtKB-ARBA"/>
</dbReference>
<evidence type="ECO:0000313" key="14">
    <source>
        <dbReference type="Proteomes" id="UP001497623"/>
    </source>
</evidence>
<keyword evidence="14" id="KW-1185">Reference proteome</keyword>
<dbReference type="InterPro" id="IPR046341">
    <property type="entry name" value="SET_dom_sf"/>
</dbReference>
<evidence type="ECO:0000256" key="3">
    <source>
        <dbReference type="ARBA" id="ARBA00022691"/>
    </source>
</evidence>
<comment type="function">
    <text evidence="7">Protein-lysine N-methyltransferase. Monomethylates PRMT5, modulating its transcriptional activity. May also act as a histone methyltransferase. Plays a critical role in cardiac development. Acts as a key epigenetic regulator of gene expression during cardiac development via its dual activities as a methyltransferase and negative regulator of HDAC1.</text>
</comment>
<feature type="domain" description="SET" evidence="11">
    <location>
        <begin position="222"/>
        <end position="509"/>
    </location>
</feature>
<evidence type="ECO:0000256" key="6">
    <source>
        <dbReference type="ARBA" id="ARBA00022833"/>
    </source>
</evidence>
<evidence type="ECO:0000256" key="8">
    <source>
        <dbReference type="ARBA" id="ARBA00093635"/>
    </source>
</evidence>
<dbReference type="EMBL" id="CAXKWB010000933">
    <property type="protein sequence ID" value="CAL4062840.1"/>
    <property type="molecule type" value="Genomic_DNA"/>
</dbReference>
<dbReference type="SUPFAM" id="SSF82199">
    <property type="entry name" value="SET domain"/>
    <property type="match status" value="1"/>
</dbReference>
<dbReference type="AlphaFoldDB" id="A0AAV2PQ12"/>
<dbReference type="Pfam" id="PF00856">
    <property type="entry name" value="SET"/>
    <property type="match status" value="1"/>
</dbReference>
<dbReference type="PROSITE" id="PS01360">
    <property type="entry name" value="ZF_MYND_1"/>
    <property type="match status" value="1"/>
</dbReference>
<evidence type="ECO:0000256" key="1">
    <source>
        <dbReference type="ARBA" id="ARBA00022603"/>
    </source>
</evidence>
<sequence>MEEAHIFSYVHIKNDCKNELQSIKMREEGNIFYKKKQLKEALEKYNKCIFSAPHPKLQPENMVTNEYNQLAMGYGNRSAVLYQLKEYERCICDIDRSVNIGISKMTKYQLEERKVKCLIAIERYEEAQELLKKCKLLLNTLQLEEKVKERYKNALYKLFQQCTQGLKKGPIQNKKQKNRYEEIKCANPSTSFSSDDLIFAYNNPRPPNLDDEPNPTIPAFSRALKLQYSPDQGRYVVATRDITPGEVIAVETAYTSRIDPHEFSSPLSFCTFCLARCAAPIPCAECTNVVFCNEECRSKGWDKFHMKECPVYPNLLEFGRGMIDTYRSIARYTIDEFKVFVSQFQKEEHKSPLEQLLNEDQICDSDSYRGFYFLESNINAVSSRRLFDTSVLAFKLIHLLIHSNRFFVTNAGARYVPDEEDIVFIGSLFIRHILIGTNNCWNIDEVLVISNQLDSVNDPVKVGEGTYIALGTFNHSCNPSAMMFSYGNVLVCRATHFIPVESQVFVSYTAPYFSEPDRAKRREKLSDGFAFLCKCDACVYNYKKAKIVHGYIPPSILRTKDKRISRNNSEKTASLKLEL</sequence>
<evidence type="ECO:0000256" key="4">
    <source>
        <dbReference type="ARBA" id="ARBA00022723"/>
    </source>
</evidence>
<dbReference type="SUPFAM" id="SSF48452">
    <property type="entry name" value="TPR-like"/>
    <property type="match status" value="1"/>
</dbReference>
<evidence type="ECO:0000256" key="7">
    <source>
        <dbReference type="ARBA" id="ARBA00093423"/>
    </source>
</evidence>
<evidence type="ECO:0000313" key="13">
    <source>
        <dbReference type="EMBL" id="CAL4062840.1"/>
    </source>
</evidence>
<dbReference type="Gene3D" id="2.170.270.10">
    <property type="entry name" value="SET domain"/>
    <property type="match status" value="1"/>
</dbReference>
<feature type="non-terminal residue" evidence="13">
    <location>
        <position position="579"/>
    </location>
</feature>
<dbReference type="PROSITE" id="PS50865">
    <property type="entry name" value="ZF_MYND_2"/>
    <property type="match status" value="1"/>
</dbReference>
<gene>
    <name evidence="13" type="ORF">MNOR_LOCUS2888</name>
</gene>
<dbReference type="GO" id="GO:0008270">
    <property type="term" value="F:zinc ion binding"/>
    <property type="evidence" value="ECO:0007669"/>
    <property type="project" value="UniProtKB-KW"/>
</dbReference>
<dbReference type="InterPro" id="IPR001214">
    <property type="entry name" value="SET_dom"/>
</dbReference>
<comment type="caution">
    <text evidence="13">The sequence shown here is derived from an EMBL/GenBank/DDBJ whole genome shotgun (WGS) entry which is preliminary data.</text>
</comment>
<feature type="domain" description="MYND-type" evidence="12">
    <location>
        <begin position="270"/>
        <end position="309"/>
    </location>
</feature>